<feature type="domain" description="Arf-GAP" evidence="3">
    <location>
        <begin position="19"/>
        <end position="100"/>
    </location>
</feature>
<dbReference type="SUPFAM" id="SSF57863">
    <property type="entry name" value="ArfGap/RecO-like zinc finger"/>
    <property type="match status" value="1"/>
</dbReference>
<accession>A0AAD9II69</accession>
<evidence type="ECO:0000313" key="4">
    <source>
        <dbReference type="EMBL" id="KAK2076632.1"/>
    </source>
</evidence>
<dbReference type="Pfam" id="PF01412">
    <property type="entry name" value="ArfGap"/>
    <property type="match status" value="1"/>
</dbReference>
<dbReference type="Proteomes" id="UP001255856">
    <property type="component" value="Unassembled WGS sequence"/>
</dbReference>
<dbReference type="GO" id="GO:0005096">
    <property type="term" value="F:GTPase activator activity"/>
    <property type="evidence" value="ECO:0007669"/>
    <property type="project" value="InterPro"/>
</dbReference>
<feature type="region of interest" description="Disordered" evidence="2">
    <location>
        <begin position="105"/>
        <end position="164"/>
    </location>
</feature>
<gene>
    <name evidence="4" type="ORF">QBZ16_005392</name>
</gene>
<evidence type="ECO:0000256" key="2">
    <source>
        <dbReference type="SAM" id="MobiDB-lite"/>
    </source>
</evidence>
<evidence type="ECO:0000256" key="1">
    <source>
        <dbReference type="PROSITE-ProRule" id="PRU00288"/>
    </source>
</evidence>
<keyword evidence="1" id="KW-0479">Metal-binding</keyword>
<dbReference type="GO" id="GO:0005737">
    <property type="term" value="C:cytoplasm"/>
    <property type="evidence" value="ECO:0007669"/>
    <property type="project" value="TreeGrafter"/>
</dbReference>
<dbReference type="InterPro" id="IPR038508">
    <property type="entry name" value="ArfGAP_dom_sf"/>
</dbReference>
<reference evidence="4" key="1">
    <citation type="submission" date="2021-01" db="EMBL/GenBank/DDBJ databases">
        <authorList>
            <person name="Eckstrom K.M.E."/>
        </authorList>
    </citation>
    <scope>NUCLEOTIDE SEQUENCE</scope>
    <source>
        <strain evidence="4">UVCC 0001</strain>
    </source>
</reference>
<keyword evidence="1" id="KW-0863">Zinc-finger</keyword>
<dbReference type="GO" id="GO:0008270">
    <property type="term" value="F:zinc ion binding"/>
    <property type="evidence" value="ECO:0007669"/>
    <property type="project" value="UniProtKB-KW"/>
</dbReference>
<dbReference type="CDD" id="cd08204">
    <property type="entry name" value="ArfGap"/>
    <property type="match status" value="1"/>
</dbReference>
<feature type="compositionally biased region" description="Low complexity" evidence="2">
    <location>
        <begin position="148"/>
        <end position="164"/>
    </location>
</feature>
<dbReference type="AlphaFoldDB" id="A0AAD9II69"/>
<evidence type="ECO:0000313" key="5">
    <source>
        <dbReference type="Proteomes" id="UP001255856"/>
    </source>
</evidence>
<proteinExistence type="predicted"/>
<dbReference type="PANTHER" id="PTHR45705:SF1">
    <property type="entry name" value="FI20236P1"/>
    <property type="match status" value="1"/>
</dbReference>
<sequence>MRPTSASSWACSAKRRTGGVHRSLGVHNSKVRSTNLDTWLPEQVAFVQAMGNARAQGFWEARLPRDFSRPPENDMAALRKFITDKYVHRRYVLLGHDAAPTIENYVTHPPVRRPPAVRRPAARPPRRPPPARPSPAPVDLLGFDADWPSTAAPPANNSAQSAPSTVDPFAAFEALSLGAPAAEESKDGWNWEEAVASPVAGAGPPLAGSAPASLQTSGGAVQGSAAASGSPAGSSTTGRVSHASNPSHDAILSLFDASPISSSASAPVIAQGADAPAPNTVPGLIPQHSRKAASFSLGAKSPRPPSEAAFDSLLQL</sequence>
<dbReference type="InterPro" id="IPR037278">
    <property type="entry name" value="ARFGAP/RecO"/>
</dbReference>
<protein>
    <recommendedName>
        <fullName evidence="3">Arf-GAP domain-containing protein</fullName>
    </recommendedName>
</protein>
<keyword evidence="1" id="KW-0862">Zinc</keyword>
<dbReference type="InterPro" id="IPR051718">
    <property type="entry name" value="ARF_GTPase-activating"/>
</dbReference>
<dbReference type="PROSITE" id="PS50115">
    <property type="entry name" value="ARFGAP"/>
    <property type="match status" value="1"/>
</dbReference>
<feature type="compositionally biased region" description="Low complexity" evidence="2">
    <location>
        <begin position="200"/>
        <end position="238"/>
    </location>
</feature>
<name>A0AAD9II69_PROWI</name>
<dbReference type="Gene3D" id="1.10.220.150">
    <property type="entry name" value="Arf GTPase activating protein"/>
    <property type="match status" value="1"/>
</dbReference>
<feature type="compositionally biased region" description="Pro residues" evidence="2">
    <location>
        <begin position="127"/>
        <end position="136"/>
    </location>
</feature>
<comment type="caution">
    <text evidence="4">The sequence shown here is derived from an EMBL/GenBank/DDBJ whole genome shotgun (WGS) entry which is preliminary data.</text>
</comment>
<dbReference type="InterPro" id="IPR001164">
    <property type="entry name" value="ArfGAP_dom"/>
</dbReference>
<keyword evidence="5" id="KW-1185">Reference proteome</keyword>
<feature type="region of interest" description="Disordered" evidence="2">
    <location>
        <begin position="200"/>
        <end position="245"/>
    </location>
</feature>
<organism evidence="4 5">
    <name type="scientific">Prototheca wickerhamii</name>
    <dbReference type="NCBI Taxonomy" id="3111"/>
    <lineage>
        <taxon>Eukaryota</taxon>
        <taxon>Viridiplantae</taxon>
        <taxon>Chlorophyta</taxon>
        <taxon>core chlorophytes</taxon>
        <taxon>Trebouxiophyceae</taxon>
        <taxon>Chlorellales</taxon>
        <taxon>Chlorellaceae</taxon>
        <taxon>Prototheca</taxon>
    </lineage>
</organism>
<evidence type="ECO:0000259" key="3">
    <source>
        <dbReference type="PROSITE" id="PS50115"/>
    </source>
</evidence>
<dbReference type="EMBL" id="JASFZW010000009">
    <property type="protein sequence ID" value="KAK2076632.1"/>
    <property type="molecule type" value="Genomic_DNA"/>
</dbReference>
<dbReference type="PANTHER" id="PTHR45705">
    <property type="entry name" value="FI20236P1"/>
    <property type="match status" value="1"/>
</dbReference>
<dbReference type="SMART" id="SM00105">
    <property type="entry name" value="ArfGap"/>
    <property type="match status" value="1"/>
</dbReference>
<feature type="region of interest" description="Disordered" evidence="2">
    <location>
        <begin position="265"/>
        <end position="316"/>
    </location>
</feature>